<dbReference type="InterPro" id="IPR028945">
    <property type="entry name" value="Get1"/>
</dbReference>
<dbReference type="PANTHER" id="PTHR42650:SF1">
    <property type="entry name" value="GUIDED ENTRY OF TAIL-ANCHORED PROTEINS FACTOR 1"/>
    <property type="match status" value="1"/>
</dbReference>
<keyword evidence="4 12" id="KW-0812">Transmembrane</keyword>
<evidence type="ECO:0000256" key="3">
    <source>
        <dbReference type="ARBA" id="ARBA00017951"/>
    </source>
</evidence>
<evidence type="ECO:0000256" key="10">
    <source>
        <dbReference type="ARBA" id="ARBA00033006"/>
    </source>
</evidence>
<feature type="transmembrane region" description="Helical" evidence="12">
    <location>
        <begin position="174"/>
        <end position="195"/>
    </location>
</feature>
<feature type="transmembrane region" description="Helical" evidence="12">
    <location>
        <begin position="127"/>
        <end position="149"/>
    </location>
</feature>
<dbReference type="Gene3D" id="1.10.287.660">
    <property type="entry name" value="Helix hairpin bin"/>
    <property type="match status" value="1"/>
</dbReference>
<dbReference type="RefSeq" id="XP_010833255.1">
    <property type="nucleotide sequence ID" value="XM_010834953.1"/>
</dbReference>
<evidence type="ECO:0000256" key="5">
    <source>
        <dbReference type="ARBA" id="ARBA00022824"/>
    </source>
</evidence>
<name>A0A6P3H3U7_BISBB</name>
<comment type="subcellular location">
    <subcellularLocation>
        <location evidence="1">Endoplasmic reticulum membrane</location>
        <topology evidence="1">Multi-pass membrane protein</topology>
    </subcellularLocation>
</comment>
<keyword evidence="13" id="KW-1185">Reference proteome</keyword>
<evidence type="ECO:0000256" key="8">
    <source>
        <dbReference type="ARBA" id="ARBA00023136"/>
    </source>
</evidence>
<dbReference type="GO" id="GO:0071816">
    <property type="term" value="P:tail-anchored membrane protein insertion into ER membrane"/>
    <property type="evidence" value="ECO:0007669"/>
    <property type="project" value="InterPro"/>
</dbReference>
<feature type="coiled-coil region" evidence="11">
    <location>
        <begin position="90"/>
        <end position="117"/>
    </location>
</feature>
<dbReference type="FunFam" id="1.10.287.660:FF:000004">
    <property type="entry name" value="tail-anchored protein insertion receptor WRB"/>
    <property type="match status" value="1"/>
</dbReference>
<dbReference type="InterPro" id="IPR029012">
    <property type="entry name" value="Helix_hairpin_bin_sf"/>
</dbReference>
<keyword evidence="7 11" id="KW-0175">Coiled coil</keyword>
<dbReference type="KEGG" id="bbis:104984973"/>
<dbReference type="Proteomes" id="UP000515208">
    <property type="component" value="Unplaced"/>
</dbReference>
<keyword evidence="6 12" id="KW-1133">Transmembrane helix</keyword>
<dbReference type="GO" id="GO:0005789">
    <property type="term" value="C:endoplasmic reticulum membrane"/>
    <property type="evidence" value="ECO:0007669"/>
    <property type="project" value="UniProtKB-SubCell"/>
</dbReference>
<sequence>MRTRGRRRGPHGAALADPATPLASEMSAAEADRWAWLLVLSFVFGCNVLRILLPSFSFFMSRVLQKDAEQESQMRAEIQGMKQELSTVNMMDEFARYARLERKINKMTDKLKTHVKARTAQLAKIKWVISVAFYILQAALMVSLIWKYYSVPVAVVPSKWITPLDRLVAFPTRVAGGVGITCWILVCNKVVAIVLHPFS</sequence>
<evidence type="ECO:0000256" key="7">
    <source>
        <dbReference type="ARBA" id="ARBA00023054"/>
    </source>
</evidence>
<accession>A0A6P3H3U7</accession>
<dbReference type="GO" id="GO:0043495">
    <property type="term" value="F:protein-membrane adaptor activity"/>
    <property type="evidence" value="ECO:0007669"/>
    <property type="project" value="TreeGrafter"/>
</dbReference>
<proteinExistence type="inferred from homology"/>
<feature type="transmembrane region" description="Helical" evidence="12">
    <location>
        <begin position="34"/>
        <end position="53"/>
    </location>
</feature>
<dbReference type="Pfam" id="PF04420">
    <property type="entry name" value="CHD5"/>
    <property type="match status" value="1"/>
</dbReference>
<evidence type="ECO:0000256" key="1">
    <source>
        <dbReference type="ARBA" id="ARBA00004477"/>
    </source>
</evidence>
<reference evidence="14" key="1">
    <citation type="submission" date="2025-08" db="UniProtKB">
        <authorList>
            <consortium name="RefSeq"/>
        </authorList>
    </citation>
    <scope>IDENTIFICATION</scope>
    <source>
        <tissue evidence="14">Blood</tissue>
    </source>
</reference>
<dbReference type="AlphaFoldDB" id="A0A6P3H3U7"/>
<dbReference type="PANTHER" id="PTHR42650">
    <property type="entry name" value="TAIL-ANCHORED PROTEIN INSERTION RECEPTOR WRB"/>
    <property type="match status" value="1"/>
</dbReference>
<dbReference type="CTD" id="7485"/>
<keyword evidence="14" id="KW-0675">Receptor</keyword>
<comment type="similarity">
    <text evidence="2">Belongs to the WRB/GET1 family.</text>
</comment>
<dbReference type="OrthoDB" id="69461at2759"/>
<dbReference type="GeneID" id="104984973"/>
<keyword evidence="8 12" id="KW-0472">Membrane</keyword>
<evidence type="ECO:0000256" key="2">
    <source>
        <dbReference type="ARBA" id="ARBA00010799"/>
    </source>
</evidence>
<evidence type="ECO:0000256" key="4">
    <source>
        <dbReference type="ARBA" id="ARBA00022692"/>
    </source>
</evidence>
<dbReference type="GO" id="GO:0043529">
    <property type="term" value="C:GET complex"/>
    <property type="evidence" value="ECO:0007669"/>
    <property type="project" value="TreeGrafter"/>
</dbReference>
<gene>
    <name evidence="14" type="primary">WRB</name>
</gene>
<evidence type="ECO:0000256" key="9">
    <source>
        <dbReference type="ARBA" id="ARBA00032437"/>
    </source>
</evidence>
<evidence type="ECO:0000313" key="13">
    <source>
        <dbReference type="Proteomes" id="UP000515208"/>
    </source>
</evidence>
<evidence type="ECO:0000256" key="11">
    <source>
        <dbReference type="SAM" id="Coils"/>
    </source>
</evidence>
<protein>
    <recommendedName>
        <fullName evidence="3">Guided entry of tail-anchored proteins factor 1</fullName>
    </recommendedName>
    <alternativeName>
        <fullName evidence="9">Tail-anchored protein insertion receptor WRB</fullName>
    </alternativeName>
    <alternativeName>
        <fullName evidence="10">Tryptophan-rich basic protein</fullName>
    </alternativeName>
</protein>
<evidence type="ECO:0000256" key="6">
    <source>
        <dbReference type="ARBA" id="ARBA00022989"/>
    </source>
</evidence>
<keyword evidence="5" id="KW-0256">Endoplasmic reticulum</keyword>
<organism evidence="13 14">
    <name type="scientific">Bison bison bison</name>
    <name type="common">North American plains bison</name>
    <dbReference type="NCBI Taxonomy" id="43346"/>
    <lineage>
        <taxon>Eukaryota</taxon>
        <taxon>Metazoa</taxon>
        <taxon>Chordata</taxon>
        <taxon>Craniata</taxon>
        <taxon>Vertebrata</taxon>
        <taxon>Euteleostomi</taxon>
        <taxon>Mammalia</taxon>
        <taxon>Eutheria</taxon>
        <taxon>Laurasiatheria</taxon>
        <taxon>Artiodactyla</taxon>
        <taxon>Ruminantia</taxon>
        <taxon>Pecora</taxon>
        <taxon>Bovidae</taxon>
        <taxon>Bovinae</taxon>
        <taxon>Bison</taxon>
    </lineage>
</organism>
<evidence type="ECO:0000256" key="12">
    <source>
        <dbReference type="SAM" id="Phobius"/>
    </source>
</evidence>
<evidence type="ECO:0000313" key="14">
    <source>
        <dbReference type="RefSeq" id="XP_010833255.1"/>
    </source>
</evidence>